<dbReference type="GO" id="GO:0008236">
    <property type="term" value="F:serine-type peptidase activity"/>
    <property type="evidence" value="ECO:0007669"/>
    <property type="project" value="InterPro"/>
</dbReference>
<dbReference type="GO" id="GO:0052689">
    <property type="term" value="F:carboxylic ester hydrolase activity"/>
    <property type="evidence" value="ECO:0007669"/>
    <property type="project" value="UniProtKB-ARBA"/>
</dbReference>
<dbReference type="Proteomes" id="UP000789845">
    <property type="component" value="Unassembled WGS sequence"/>
</dbReference>
<accession>A0A9C7GBY3</accession>
<keyword evidence="1" id="KW-0378">Hydrolase</keyword>
<dbReference type="AlphaFoldDB" id="A0A9C7GBY3"/>
<dbReference type="GO" id="GO:0006508">
    <property type="term" value="P:proteolysis"/>
    <property type="evidence" value="ECO:0007669"/>
    <property type="project" value="InterPro"/>
</dbReference>
<evidence type="ECO:0000313" key="3">
    <source>
        <dbReference type="EMBL" id="CAG9609200.1"/>
    </source>
</evidence>
<dbReference type="InterPro" id="IPR050261">
    <property type="entry name" value="FrsA_esterase"/>
</dbReference>
<name>A0A9C7GBY3_9BACI</name>
<dbReference type="Gene3D" id="3.40.50.1820">
    <property type="entry name" value="alpha/beta hydrolase"/>
    <property type="match status" value="1"/>
</dbReference>
<dbReference type="InterPro" id="IPR001375">
    <property type="entry name" value="Peptidase_S9_cat"/>
</dbReference>
<keyword evidence="4" id="KW-1185">Reference proteome</keyword>
<protein>
    <recommendedName>
        <fullName evidence="2">Peptidase S9 prolyl oligopeptidase catalytic domain-containing protein</fullName>
    </recommendedName>
</protein>
<organism evidence="3 4">
    <name type="scientific">Pseudoneobacillus rhizosphaerae</name>
    <dbReference type="NCBI Taxonomy" id="2880968"/>
    <lineage>
        <taxon>Bacteria</taxon>
        <taxon>Bacillati</taxon>
        <taxon>Bacillota</taxon>
        <taxon>Bacilli</taxon>
        <taxon>Bacillales</taxon>
        <taxon>Bacillaceae</taxon>
        <taxon>Pseudoneobacillus</taxon>
    </lineage>
</organism>
<dbReference type="SUPFAM" id="SSF53474">
    <property type="entry name" value="alpha/beta-Hydrolases"/>
    <property type="match status" value="1"/>
</dbReference>
<dbReference type="RefSeq" id="WP_230497437.1">
    <property type="nucleotide sequence ID" value="NZ_CAKJTG010000017.1"/>
</dbReference>
<evidence type="ECO:0000259" key="2">
    <source>
        <dbReference type="Pfam" id="PF00326"/>
    </source>
</evidence>
<dbReference type="PANTHER" id="PTHR22946">
    <property type="entry name" value="DIENELACTONE HYDROLASE DOMAIN-CONTAINING PROTEIN-RELATED"/>
    <property type="match status" value="1"/>
</dbReference>
<dbReference type="Pfam" id="PF00326">
    <property type="entry name" value="Peptidase_S9"/>
    <property type="match status" value="1"/>
</dbReference>
<dbReference type="InterPro" id="IPR029058">
    <property type="entry name" value="AB_hydrolase_fold"/>
</dbReference>
<evidence type="ECO:0000313" key="4">
    <source>
        <dbReference type="Proteomes" id="UP000789845"/>
    </source>
</evidence>
<dbReference type="EMBL" id="CAKJTG010000017">
    <property type="protein sequence ID" value="CAG9609200.1"/>
    <property type="molecule type" value="Genomic_DNA"/>
</dbReference>
<comment type="caution">
    <text evidence="3">The sequence shown here is derived from an EMBL/GenBank/DDBJ whole genome shotgun (WGS) entry which is preliminary data.</text>
</comment>
<gene>
    <name evidence="3" type="ORF">NEOCIP111885_02942</name>
</gene>
<proteinExistence type="predicted"/>
<dbReference type="PANTHER" id="PTHR22946:SF9">
    <property type="entry name" value="POLYKETIDE TRANSFERASE AF380"/>
    <property type="match status" value="1"/>
</dbReference>
<sequence>MILVEKLNINGIPSLHIVDKEIASKQLPFVIFVHGFTSAKEHNLHYAYLLAEKGIRVVLPEALFHGERQEGLHHKELSFRFWEIVLTTIEELNGVKEFFEAKKWIDIDKIGLAGTSMGGIITFGALTKYNWIHSAVSLMGSPYYQSFARMQIQEMKKRGIHLPISDVEQNKLIEQLKHYDLSLQPEKLGKRPLLLWHGKFDQVVPFEYSSQFYDTIKNKEYKVEFLADEKAGHQVSREGLLRTIDWFETHLKLQVITSK</sequence>
<evidence type="ECO:0000256" key="1">
    <source>
        <dbReference type="ARBA" id="ARBA00022801"/>
    </source>
</evidence>
<feature type="domain" description="Peptidase S9 prolyl oligopeptidase catalytic" evidence="2">
    <location>
        <begin position="93"/>
        <end position="252"/>
    </location>
</feature>
<reference evidence="3" key="1">
    <citation type="submission" date="2021-10" db="EMBL/GenBank/DDBJ databases">
        <authorList>
            <person name="Criscuolo A."/>
        </authorList>
    </citation>
    <scope>NUCLEOTIDE SEQUENCE</scope>
    <source>
        <strain evidence="3">CIP111885</strain>
    </source>
</reference>